<name>A0A0Q3WSH2_9BACI</name>
<accession>A0A0Q3WSH2</accession>
<proteinExistence type="predicted"/>
<gene>
    <name evidence="1" type="ORF">AN964_23730</name>
</gene>
<comment type="caution">
    <text evidence="1">The sequence shown here is derived from an EMBL/GenBank/DDBJ whole genome shotgun (WGS) entry which is preliminary data.</text>
</comment>
<dbReference type="Proteomes" id="UP000051888">
    <property type="component" value="Unassembled WGS sequence"/>
</dbReference>
<keyword evidence="2" id="KW-1185">Reference proteome</keyword>
<dbReference type="EMBL" id="LJJC01000015">
    <property type="protein sequence ID" value="KQL50655.1"/>
    <property type="molecule type" value="Genomic_DNA"/>
</dbReference>
<evidence type="ECO:0000313" key="2">
    <source>
        <dbReference type="Proteomes" id="UP000051888"/>
    </source>
</evidence>
<organism evidence="1 2">
    <name type="scientific">Heyndrickxia shackletonii</name>
    <dbReference type="NCBI Taxonomy" id="157838"/>
    <lineage>
        <taxon>Bacteria</taxon>
        <taxon>Bacillati</taxon>
        <taxon>Bacillota</taxon>
        <taxon>Bacilli</taxon>
        <taxon>Bacillales</taxon>
        <taxon>Bacillaceae</taxon>
        <taxon>Heyndrickxia</taxon>
    </lineage>
</organism>
<dbReference type="AlphaFoldDB" id="A0A0Q3WSH2"/>
<sequence length="96" mass="11482">MAIDVNQKSDRYSYNQIKEHLYSYIFPANSLTFLVNQKLEVEMSGDQIVDYILTNLPRRQILELLEMLEIIKNRNSSPISYLQYILYGIDQYKERK</sequence>
<reference evidence="1 2" key="1">
    <citation type="submission" date="2015-09" db="EMBL/GenBank/DDBJ databases">
        <title>Genome sequencing project for genomic taxonomy and phylogenomics of Bacillus-like bacteria.</title>
        <authorList>
            <person name="Liu B."/>
            <person name="Wang J."/>
            <person name="Zhu Y."/>
            <person name="Liu G."/>
            <person name="Chen Q."/>
            <person name="Chen Z."/>
            <person name="Lan J."/>
            <person name="Che J."/>
            <person name="Ge C."/>
            <person name="Shi H."/>
            <person name="Pan Z."/>
            <person name="Liu X."/>
        </authorList>
    </citation>
    <scope>NUCLEOTIDE SEQUENCE [LARGE SCALE GENOMIC DNA]</scope>
    <source>
        <strain evidence="1 2">LMG 18435</strain>
    </source>
</reference>
<dbReference type="RefSeq" id="WP_055742256.1">
    <property type="nucleotide sequence ID" value="NZ_JAAIWL010000002.1"/>
</dbReference>
<dbReference type="PATRIC" id="fig|157838.3.peg.5214"/>
<dbReference type="OrthoDB" id="9926143at2"/>
<protein>
    <submittedName>
        <fullName evidence="1">Uncharacterized protein</fullName>
    </submittedName>
</protein>
<evidence type="ECO:0000313" key="1">
    <source>
        <dbReference type="EMBL" id="KQL50655.1"/>
    </source>
</evidence>